<sequence>MWVLRVNNPEQNHDPIDTSAAHPMHSWMTKETMQHVIVKMNSNIMPRQVIASLWEGGADCALNHDVYNAWKQIRLVDMGVSTSIEALLDRLKVSRYLHRADFGEERRLSRFVVPVLDTDKAQELCNDIAAMFPGTAQIMCTWHINKNLSVKCKSQLATGEKWDEFPACWARLLASAEDTLYQRNLQDLRLNL</sequence>
<keyword evidence="2" id="KW-1185">Reference proteome</keyword>
<accession>A0ACC0W094</accession>
<proteinExistence type="predicted"/>
<dbReference type="Proteomes" id="UP001163321">
    <property type="component" value="Chromosome 5"/>
</dbReference>
<organism evidence="1 2">
    <name type="scientific">Peronosclerospora sorghi</name>
    <dbReference type="NCBI Taxonomy" id="230839"/>
    <lineage>
        <taxon>Eukaryota</taxon>
        <taxon>Sar</taxon>
        <taxon>Stramenopiles</taxon>
        <taxon>Oomycota</taxon>
        <taxon>Peronosporomycetes</taxon>
        <taxon>Peronosporales</taxon>
        <taxon>Peronosporaceae</taxon>
        <taxon>Peronosclerospora</taxon>
    </lineage>
</organism>
<evidence type="ECO:0000313" key="2">
    <source>
        <dbReference type="Proteomes" id="UP001163321"/>
    </source>
</evidence>
<name>A0ACC0W094_9STRA</name>
<evidence type="ECO:0000313" key="1">
    <source>
        <dbReference type="EMBL" id="KAI9911416.1"/>
    </source>
</evidence>
<gene>
    <name evidence="1" type="ORF">PsorP6_009197</name>
</gene>
<dbReference type="EMBL" id="CM047584">
    <property type="protein sequence ID" value="KAI9911416.1"/>
    <property type="molecule type" value="Genomic_DNA"/>
</dbReference>
<reference evidence="1 2" key="1">
    <citation type="journal article" date="2022" name="bioRxiv">
        <title>The genome of the oomycete Peronosclerospora sorghi, a cosmopolitan pathogen of maize and sorghum, is inflated with dispersed pseudogenes.</title>
        <authorList>
            <person name="Fletcher K."/>
            <person name="Martin F."/>
            <person name="Isakeit T."/>
            <person name="Cavanaugh K."/>
            <person name="Magill C."/>
            <person name="Michelmore R."/>
        </authorList>
    </citation>
    <scope>NUCLEOTIDE SEQUENCE [LARGE SCALE GENOMIC DNA]</scope>
    <source>
        <strain evidence="1">P6</strain>
    </source>
</reference>
<comment type="caution">
    <text evidence="1">The sequence shown here is derived from an EMBL/GenBank/DDBJ whole genome shotgun (WGS) entry which is preliminary data.</text>
</comment>
<protein>
    <submittedName>
        <fullName evidence="1">Uncharacterized protein</fullName>
    </submittedName>
</protein>